<protein>
    <submittedName>
        <fullName evidence="2">Uncharacterized protein</fullName>
    </submittedName>
</protein>
<dbReference type="Pfam" id="PF05056">
    <property type="entry name" value="DUF674"/>
    <property type="match status" value="1"/>
</dbReference>
<reference evidence="3" key="1">
    <citation type="journal article" date="2023" name="Proc. Natl. Acad. Sci. U.S.A.">
        <title>Genomic and structural basis for evolution of tropane alkaloid biosynthesis.</title>
        <authorList>
            <person name="Wanga Y.-J."/>
            <person name="Taina T."/>
            <person name="Yua J.-Y."/>
            <person name="Lia J."/>
            <person name="Xua B."/>
            <person name="Chenc J."/>
            <person name="D'Auriad J.C."/>
            <person name="Huanga J.-P."/>
            <person name="Huanga S.-X."/>
        </authorList>
    </citation>
    <scope>NUCLEOTIDE SEQUENCE [LARGE SCALE GENOMIC DNA]</scope>
    <source>
        <strain evidence="3">cv. KIB-2019</strain>
    </source>
</reference>
<dbReference type="PANTHER" id="PTHR33103">
    <property type="entry name" value="OS01G0153900 PROTEIN"/>
    <property type="match status" value="1"/>
</dbReference>
<dbReference type="InterPro" id="IPR007750">
    <property type="entry name" value="DUF674"/>
</dbReference>
<sequence>MVDYFSLRSDIRKDDEYSSMEITRTRSLSSLQGQNEQGAADNKSDASVKDEQGGIVKGVVTYMVMDDLMMKTMSTISSITILNKFNIKEVGSLEERIVEIGINEGLKLLNASLESKTILTSASFSYSSFPHKVWIGRNGFCYKCCRRTGCL</sequence>
<feature type="compositionally biased region" description="Polar residues" evidence="1">
    <location>
        <begin position="24"/>
        <end position="37"/>
    </location>
</feature>
<feature type="region of interest" description="Disordered" evidence="1">
    <location>
        <begin position="24"/>
        <end position="49"/>
    </location>
</feature>
<gene>
    <name evidence="2" type="ORF">K7X08_003360</name>
</gene>
<keyword evidence="3" id="KW-1185">Reference proteome</keyword>
<dbReference type="Proteomes" id="UP001152561">
    <property type="component" value="Unassembled WGS sequence"/>
</dbReference>
<organism evidence="2 3">
    <name type="scientific">Anisodus acutangulus</name>
    <dbReference type="NCBI Taxonomy" id="402998"/>
    <lineage>
        <taxon>Eukaryota</taxon>
        <taxon>Viridiplantae</taxon>
        <taxon>Streptophyta</taxon>
        <taxon>Embryophyta</taxon>
        <taxon>Tracheophyta</taxon>
        <taxon>Spermatophyta</taxon>
        <taxon>Magnoliopsida</taxon>
        <taxon>eudicotyledons</taxon>
        <taxon>Gunneridae</taxon>
        <taxon>Pentapetalae</taxon>
        <taxon>asterids</taxon>
        <taxon>lamiids</taxon>
        <taxon>Solanales</taxon>
        <taxon>Solanaceae</taxon>
        <taxon>Solanoideae</taxon>
        <taxon>Hyoscyameae</taxon>
        <taxon>Anisodus</taxon>
    </lineage>
</organism>
<dbReference type="OrthoDB" id="2014278at2759"/>
<comment type="caution">
    <text evidence="2">The sequence shown here is derived from an EMBL/GenBank/DDBJ whole genome shotgun (WGS) entry which is preliminary data.</text>
</comment>
<proteinExistence type="predicted"/>
<evidence type="ECO:0000313" key="3">
    <source>
        <dbReference type="Proteomes" id="UP001152561"/>
    </source>
</evidence>
<dbReference type="PANTHER" id="PTHR33103:SF19">
    <property type="entry name" value="OS09G0544700 PROTEIN"/>
    <property type="match status" value="1"/>
</dbReference>
<dbReference type="EMBL" id="JAJAGQ010000006">
    <property type="protein sequence ID" value="KAJ8559302.1"/>
    <property type="molecule type" value="Genomic_DNA"/>
</dbReference>
<evidence type="ECO:0000256" key="1">
    <source>
        <dbReference type="SAM" id="MobiDB-lite"/>
    </source>
</evidence>
<name>A0A9Q1RIQ5_9SOLA</name>
<dbReference type="AlphaFoldDB" id="A0A9Q1RIQ5"/>
<accession>A0A9Q1RIQ5</accession>
<evidence type="ECO:0000313" key="2">
    <source>
        <dbReference type="EMBL" id="KAJ8559302.1"/>
    </source>
</evidence>